<accession>S7W893</accession>
<protein>
    <submittedName>
        <fullName evidence="10">ABC transporter</fullName>
    </submittedName>
</protein>
<dbReference type="GO" id="GO:0140359">
    <property type="term" value="F:ABC-type transporter activity"/>
    <property type="evidence" value="ECO:0007669"/>
    <property type="project" value="InterPro"/>
</dbReference>
<dbReference type="PANTHER" id="PTHR48041:SF139">
    <property type="entry name" value="PROTEIN SCARLET"/>
    <property type="match status" value="1"/>
</dbReference>
<evidence type="ECO:0000256" key="1">
    <source>
        <dbReference type="ARBA" id="ARBA00004141"/>
    </source>
</evidence>
<dbReference type="EMBL" id="ATCN01001135">
    <property type="protein sequence ID" value="EPR77952.1"/>
    <property type="molecule type" value="Genomic_DNA"/>
</dbReference>
<sequence length="599" mass="68990">MDISWQNIYIFVPNNGKTVAGKYAHLIKDCSGKARKGKLMAIMGPSGSGKTTLLKALVGRIPPGSKTNGAILGDGEERDLNSWIARSGYIDQDDNVFESSTVYDTILYAAKFRSPDQKNIEETIQKILKDLKIDNIAYNKMDSISGGERKRTMIAVELVSNPDLIFLDEPTSGLDSYLVISFIKLLKEYASKSGKTIIFTIHQPPQEAFRSFDDLLLLARGETIYCGEANKCEEFFNTHGFTKIRNLPFSDFILELLIRENIDSSPIQAMIRENNLKYAGHDLKYKERKNNDASFDFKFNLNHIKLLVKRRFSFFTFSKRKIIGYLYRMAVTPMSIINYYTFRMLSKDKESTLDKALLCKCYTFNYYIFLCLFVTLNCCSCIFTILPERPVIKREMGMRTYSMLSYYLSICISELLELLPFTILHSIVAWIPLLKYVSFIHILSGPLINILFLPSFMIVGFIARNYKNVYYIAIIPMLLYFYDFTLSVFCLSTLPKMMKYLITFFISIGMIWAPNFIMCTFKVITKNMIKNKYIKYIPRNQISQLDAEDGIILSYKIPCIIFICGSILLYAASMVLGIFLHGINIRPHYRMRLHEGKKL</sequence>
<dbReference type="InterPro" id="IPR003439">
    <property type="entry name" value="ABC_transporter-like_ATP-bd"/>
</dbReference>
<dbReference type="Gene3D" id="3.40.50.300">
    <property type="entry name" value="P-loop containing nucleotide triphosphate hydrolases"/>
    <property type="match status" value="1"/>
</dbReference>
<keyword evidence="3 8" id="KW-0812">Transmembrane</keyword>
<evidence type="ECO:0000256" key="5">
    <source>
        <dbReference type="ARBA" id="ARBA00022840"/>
    </source>
</evidence>
<feature type="transmembrane region" description="Helical" evidence="8">
    <location>
        <begin position="469"/>
        <end position="494"/>
    </location>
</feature>
<dbReference type="GO" id="GO:0016887">
    <property type="term" value="F:ATP hydrolysis activity"/>
    <property type="evidence" value="ECO:0007669"/>
    <property type="project" value="InterPro"/>
</dbReference>
<evidence type="ECO:0000313" key="10">
    <source>
        <dbReference type="EMBL" id="EPR77952.1"/>
    </source>
</evidence>
<dbReference type="OrthoDB" id="2196280at2759"/>
<dbReference type="Pfam" id="PF00005">
    <property type="entry name" value="ABC_tran"/>
    <property type="match status" value="1"/>
</dbReference>
<evidence type="ECO:0000256" key="7">
    <source>
        <dbReference type="ARBA" id="ARBA00023136"/>
    </source>
</evidence>
<feature type="transmembrane region" description="Helical" evidence="8">
    <location>
        <begin position="500"/>
        <end position="524"/>
    </location>
</feature>
<name>S7W893_SPRLO</name>
<evidence type="ECO:0000313" key="11">
    <source>
        <dbReference type="Proteomes" id="UP000014978"/>
    </source>
</evidence>
<feature type="transmembrane region" description="Helical" evidence="8">
    <location>
        <begin position="406"/>
        <end position="433"/>
    </location>
</feature>
<dbReference type="STRING" id="1358809.S7W893"/>
<dbReference type="InterPro" id="IPR003593">
    <property type="entry name" value="AAA+_ATPase"/>
</dbReference>
<feature type="transmembrane region" description="Helical" evidence="8">
    <location>
        <begin position="560"/>
        <end position="583"/>
    </location>
</feature>
<dbReference type="InParanoid" id="S7W893"/>
<dbReference type="SMART" id="SM00382">
    <property type="entry name" value="AAA"/>
    <property type="match status" value="1"/>
</dbReference>
<dbReference type="GO" id="GO:0005524">
    <property type="term" value="F:ATP binding"/>
    <property type="evidence" value="ECO:0007669"/>
    <property type="project" value="UniProtKB-KW"/>
</dbReference>
<evidence type="ECO:0000256" key="3">
    <source>
        <dbReference type="ARBA" id="ARBA00022692"/>
    </source>
</evidence>
<feature type="transmembrane region" description="Helical" evidence="8">
    <location>
        <begin position="439"/>
        <end position="462"/>
    </location>
</feature>
<dbReference type="VEuPathDB" id="MicrosporidiaDB:SLOPH_2319"/>
<keyword evidence="11" id="KW-1185">Reference proteome</keyword>
<dbReference type="AlphaFoldDB" id="S7W893"/>
<keyword evidence="7 8" id="KW-0472">Membrane</keyword>
<feature type="transmembrane region" description="Helical" evidence="8">
    <location>
        <begin position="325"/>
        <end position="346"/>
    </location>
</feature>
<feature type="transmembrane region" description="Helical" evidence="8">
    <location>
        <begin position="366"/>
        <end position="386"/>
    </location>
</feature>
<dbReference type="InterPro" id="IPR027417">
    <property type="entry name" value="P-loop_NTPase"/>
</dbReference>
<dbReference type="Proteomes" id="UP000014978">
    <property type="component" value="Unassembled WGS sequence"/>
</dbReference>
<dbReference type="InterPro" id="IPR050352">
    <property type="entry name" value="ABCG_transporters"/>
</dbReference>
<organism evidence="10 11">
    <name type="scientific">Spraguea lophii (strain 42_110)</name>
    <name type="common">Microsporidian parasite</name>
    <dbReference type="NCBI Taxonomy" id="1358809"/>
    <lineage>
        <taxon>Eukaryota</taxon>
        <taxon>Fungi</taxon>
        <taxon>Fungi incertae sedis</taxon>
        <taxon>Microsporidia</taxon>
        <taxon>Spragueidae</taxon>
        <taxon>Spraguea</taxon>
    </lineage>
</organism>
<evidence type="ECO:0000256" key="6">
    <source>
        <dbReference type="ARBA" id="ARBA00022989"/>
    </source>
</evidence>
<dbReference type="InterPro" id="IPR043926">
    <property type="entry name" value="ABCG_dom"/>
</dbReference>
<reference evidence="11" key="1">
    <citation type="journal article" date="2013" name="PLoS Genet.">
        <title>The genome of Spraguea lophii and the basis of host-microsporidian interactions.</title>
        <authorList>
            <person name="Campbell S.E."/>
            <person name="Williams T.A."/>
            <person name="Yousuf A."/>
            <person name="Soanes D.M."/>
            <person name="Paszkiewicz K.H."/>
            <person name="Williams B.A.P."/>
        </authorList>
    </citation>
    <scope>NUCLEOTIDE SEQUENCE [LARGE SCALE GENOMIC DNA]</scope>
    <source>
        <strain evidence="11">42_110</strain>
    </source>
</reference>
<keyword evidence="2" id="KW-0813">Transport</keyword>
<comment type="caution">
    <text evidence="10">The sequence shown here is derived from an EMBL/GenBank/DDBJ whole genome shotgun (WGS) entry which is preliminary data.</text>
</comment>
<comment type="subcellular location">
    <subcellularLocation>
        <location evidence="1">Membrane</location>
        <topology evidence="1">Multi-pass membrane protein</topology>
    </subcellularLocation>
</comment>
<dbReference type="SUPFAM" id="SSF52540">
    <property type="entry name" value="P-loop containing nucleoside triphosphate hydrolases"/>
    <property type="match status" value="1"/>
</dbReference>
<proteinExistence type="predicted"/>
<feature type="domain" description="ABC transporter" evidence="9">
    <location>
        <begin position="3"/>
        <end position="245"/>
    </location>
</feature>
<dbReference type="OMA" id="NSWIARS"/>
<dbReference type="PROSITE" id="PS50893">
    <property type="entry name" value="ABC_TRANSPORTER_2"/>
    <property type="match status" value="1"/>
</dbReference>
<evidence type="ECO:0000256" key="4">
    <source>
        <dbReference type="ARBA" id="ARBA00022741"/>
    </source>
</evidence>
<evidence type="ECO:0000259" key="9">
    <source>
        <dbReference type="PROSITE" id="PS50893"/>
    </source>
</evidence>
<dbReference type="GO" id="GO:0016020">
    <property type="term" value="C:membrane"/>
    <property type="evidence" value="ECO:0007669"/>
    <property type="project" value="UniProtKB-SubCell"/>
</dbReference>
<gene>
    <name evidence="10" type="ORF">SLOPH_2319</name>
</gene>
<evidence type="ECO:0000256" key="2">
    <source>
        <dbReference type="ARBA" id="ARBA00022448"/>
    </source>
</evidence>
<keyword evidence="5" id="KW-0067">ATP-binding</keyword>
<dbReference type="PANTHER" id="PTHR48041">
    <property type="entry name" value="ABC TRANSPORTER G FAMILY MEMBER 28"/>
    <property type="match status" value="1"/>
</dbReference>
<keyword evidence="6 8" id="KW-1133">Transmembrane helix</keyword>
<evidence type="ECO:0000256" key="8">
    <source>
        <dbReference type="SAM" id="Phobius"/>
    </source>
</evidence>
<dbReference type="HOGENOM" id="CLU_020421_1_0_1"/>
<dbReference type="Pfam" id="PF19055">
    <property type="entry name" value="ABC2_membrane_7"/>
    <property type="match status" value="1"/>
</dbReference>
<keyword evidence="4" id="KW-0547">Nucleotide-binding</keyword>